<evidence type="ECO:0000256" key="11">
    <source>
        <dbReference type="SAM" id="MobiDB-lite"/>
    </source>
</evidence>
<name>A0AAV9CIX1_ACOCL</name>
<evidence type="ECO:0000259" key="12">
    <source>
        <dbReference type="PROSITE" id="PS50071"/>
    </source>
</evidence>
<evidence type="ECO:0000256" key="10">
    <source>
        <dbReference type="RuleBase" id="RU000682"/>
    </source>
</evidence>
<dbReference type="Proteomes" id="UP001180020">
    <property type="component" value="Unassembled WGS sequence"/>
</dbReference>
<dbReference type="GO" id="GO:0099402">
    <property type="term" value="P:plant organ development"/>
    <property type="evidence" value="ECO:0007669"/>
    <property type="project" value="InterPro"/>
</dbReference>
<dbReference type="InterPro" id="IPR001356">
    <property type="entry name" value="HD"/>
</dbReference>
<keyword evidence="14" id="KW-1185">Reference proteome</keyword>
<dbReference type="Pfam" id="PF00046">
    <property type="entry name" value="Homeodomain"/>
    <property type="match status" value="1"/>
</dbReference>
<evidence type="ECO:0000256" key="5">
    <source>
        <dbReference type="ARBA" id="ARBA00023155"/>
    </source>
</evidence>
<dbReference type="InterPro" id="IPR009057">
    <property type="entry name" value="Homeodomain-like_sf"/>
</dbReference>
<keyword evidence="3" id="KW-0805">Transcription regulation</keyword>
<accession>A0AAV9CIX1</accession>
<evidence type="ECO:0000256" key="3">
    <source>
        <dbReference type="ARBA" id="ARBA00023015"/>
    </source>
</evidence>
<dbReference type="FunFam" id="1.10.10.60:FF:000146">
    <property type="entry name" value="WUSCHEL-related homeobox 4"/>
    <property type="match status" value="1"/>
</dbReference>
<comment type="caution">
    <text evidence="13">The sequence shown here is derived from an EMBL/GenBank/DDBJ whole genome shotgun (WGS) entry which is preliminary data.</text>
</comment>
<evidence type="ECO:0000256" key="2">
    <source>
        <dbReference type="ARBA" id="ARBA00022473"/>
    </source>
</evidence>
<comment type="subcellular location">
    <subcellularLocation>
        <location evidence="1 9 10">Nucleus</location>
    </subcellularLocation>
</comment>
<evidence type="ECO:0000256" key="9">
    <source>
        <dbReference type="PROSITE-ProRule" id="PRU00108"/>
    </source>
</evidence>
<feature type="compositionally biased region" description="Basic and acidic residues" evidence="11">
    <location>
        <begin position="119"/>
        <end position="132"/>
    </location>
</feature>
<keyword evidence="6" id="KW-0804">Transcription</keyword>
<dbReference type="Gene3D" id="1.10.10.60">
    <property type="entry name" value="Homeodomain-like"/>
    <property type="match status" value="1"/>
</dbReference>
<evidence type="ECO:0000313" key="13">
    <source>
        <dbReference type="EMBL" id="KAK1288168.1"/>
    </source>
</evidence>
<feature type="region of interest" description="Disordered" evidence="11">
    <location>
        <begin position="102"/>
        <end position="132"/>
    </location>
</feature>
<keyword evidence="5 9" id="KW-0371">Homeobox</keyword>
<organism evidence="13 14">
    <name type="scientific">Acorus calamus</name>
    <name type="common">Sweet flag</name>
    <dbReference type="NCBI Taxonomy" id="4465"/>
    <lineage>
        <taxon>Eukaryota</taxon>
        <taxon>Viridiplantae</taxon>
        <taxon>Streptophyta</taxon>
        <taxon>Embryophyta</taxon>
        <taxon>Tracheophyta</taxon>
        <taxon>Spermatophyta</taxon>
        <taxon>Magnoliopsida</taxon>
        <taxon>Liliopsida</taxon>
        <taxon>Acoraceae</taxon>
        <taxon>Acorus</taxon>
    </lineage>
</organism>
<dbReference type="GO" id="GO:0005634">
    <property type="term" value="C:nucleus"/>
    <property type="evidence" value="ECO:0007669"/>
    <property type="project" value="UniProtKB-SubCell"/>
</dbReference>
<sequence length="217" mass="25198">MWMMGCTSGDPLRVKKLRPIIPRPPSCFFQPRPCTASGGGGHSTRWSPTEDQLRMLEELYRRGLRTPTAEQIQRIAEDLRRFGRIEGKNVFYWFQNHKARERQKRRRQEENSSSAGNWRDIEGPEQAESKDRWPLMNSVSSKDLAFTLRFSNTCQVKWYQSDLDPNNKGLGFERDRRTLELFPLTSDGVVDDSDRVASAEAAKSLPVRFFQFIPLKN</sequence>
<dbReference type="InterPro" id="IPR044555">
    <property type="entry name" value="WUSCHEL-like"/>
</dbReference>
<evidence type="ECO:0000256" key="8">
    <source>
        <dbReference type="ARBA" id="ARBA00024040"/>
    </source>
</evidence>
<dbReference type="SUPFAM" id="SSF46689">
    <property type="entry name" value="Homeodomain-like"/>
    <property type="match status" value="1"/>
</dbReference>
<protein>
    <submittedName>
        <fullName evidence="13">WUSCHEL-related homeobox 1</fullName>
    </submittedName>
</protein>
<evidence type="ECO:0000256" key="6">
    <source>
        <dbReference type="ARBA" id="ARBA00023163"/>
    </source>
</evidence>
<dbReference type="GO" id="GO:0003700">
    <property type="term" value="F:DNA-binding transcription factor activity"/>
    <property type="evidence" value="ECO:0007669"/>
    <property type="project" value="InterPro"/>
</dbReference>
<feature type="DNA-binding region" description="Homeobox" evidence="9">
    <location>
        <begin position="41"/>
        <end position="105"/>
    </location>
</feature>
<dbReference type="AlphaFoldDB" id="A0AAV9CIX1"/>
<feature type="domain" description="Homeobox" evidence="12">
    <location>
        <begin position="39"/>
        <end position="104"/>
    </location>
</feature>
<keyword evidence="7 9" id="KW-0539">Nucleus</keyword>
<dbReference type="PANTHER" id="PTHR45940:SF13">
    <property type="entry name" value="WUSCHEL-RELATED HOMEOBOX 1"/>
    <property type="match status" value="1"/>
</dbReference>
<reference evidence="13" key="2">
    <citation type="submission" date="2023-06" db="EMBL/GenBank/DDBJ databases">
        <authorList>
            <person name="Ma L."/>
            <person name="Liu K.-W."/>
            <person name="Li Z."/>
            <person name="Hsiao Y.-Y."/>
            <person name="Qi Y."/>
            <person name="Fu T."/>
            <person name="Tang G."/>
            <person name="Zhang D."/>
            <person name="Sun W.-H."/>
            <person name="Liu D.-K."/>
            <person name="Li Y."/>
            <person name="Chen G.-Z."/>
            <person name="Liu X.-D."/>
            <person name="Liao X.-Y."/>
            <person name="Jiang Y.-T."/>
            <person name="Yu X."/>
            <person name="Hao Y."/>
            <person name="Huang J."/>
            <person name="Zhao X.-W."/>
            <person name="Ke S."/>
            <person name="Chen Y.-Y."/>
            <person name="Wu W.-L."/>
            <person name="Hsu J.-L."/>
            <person name="Lin Y.-F."/>
            <person name="Huang M.-D."/>
            <person name="Li C.-Y."/>
            <person name="Huang L."/>
            <person name="Wang Z.-W."/>
            <person name="Zhao X."/>
            <person name="Zhong W.-Y."/>
            <person name="Peng D.-H."/>
            <person name="Ahmad S."/>
            <person name="Lan S."/>
            <person name="Zhang J.-S."/>
            <person name="Tsai W.-C."/>
            <person name="Van De Peer Y."/>
            <person name="Liu Z.-J."/>
        </authorList>
    </citation>
    <scope>NUCLEOTIDE SEQUENCE</scope>
    <source>
        <strain evidence="13">CP</strain>
        <tissue evidence="13">Leaves</tissue>
    </source>
</reference>
<evidence type="ECO:0000313" key="14">
    <source>
        <dbReference type="Proteomes" id="UP001180020"/>
    </source>
</evidence>
<keyword evidence="2" id="KW-0217">Developmental protein</keyword>
<dbReference type="CDD" id="cd00086">
    <property type="entry name" value="homeodomain"/>
    <property type="match status" value="1"/>
</dbReference>
<evidence type="ECO:0000256" key="7">
    <source>
        <dbReference type="ARBA" id="ARBA00023242"/>
    </source>
</evidence>
<evidence type="ECO:0000256" key="4">
    <source>
        <dbReference type="ARBA" id="ARBA00023125"/>
    </source>
</evidence>
<reference evidence="13" key="1">
    <citation type="journal article" date="2023" name="Nat. Commun.">
        <title>Diploid and tetraploid genomes of Acorus and the evolution of monocots.</title>
        <authorList>
            <person name="Ma L."/>
            <person name="Liu K.W."/>
            <person name="Li Z."/>
            <person name="Hsiao Y.Y."/>
            <person name="Qi Y."/>
            <person name="Fu T."/>
            <person name="Tang G.D."/>
            <person name="Zhang D."/>
            <person name="Sun W.H."/>
            <person name="Liu D.K."/>
            <person name="Li Y."/>
            <person name="Chen G.Z."/>
            <person name="Liu X.D."/>
            <person name="Liao X.Y."/>
            <person name="Jiang Y.T."/>
            <person name="Yu X."/>
            <person name="Hao Y."/>
            <person name="Huang J."/>
            <person name="Zhao X.W."/>
            <person name="Ke S."/>
            <person name="Chen Y.Y."/>
            <person name="Wu W.L."/>
            <person name="Hsu J.L."/>
            <person name="Lin Y.F."/>
            <person name="Huang M.D."/>
            <person name="Li C.Y."/>
            <person name="Huang L."/>
            <person name="Wang Z.W."/>
            <person name="Zhao X."/>
            <person name="Zhong W.Y."/>
            <person name="Peng D.H."/>
            <person name="Ahmad S."/>
            <person name="Lan S."/>
            <person name="Zhang J.S."/>
            <person name="Tsai W.C."/>
            <person name="Van de Peer Y."/>
            <person name="Liu Z.J."/>
        </authorList>
    </citation>
    <scope>NUCLEOTIDE SEQUENCE</scope>
    <source>
        <strain evidence="13">CP</strain>
    </source>
</reference>
<comment type="similarity">
    <text evidence="8">Belongs to the WUS homeobox family.</text>
</comment>
<proteinExistence type="inferred from homology"/>
<keyword evidence="4 9" id="KW-0238">DNA-binding</keyword>
<dbReference type="SMART" id="SM00389">
    <property type="entry name" value="HOX"/>
    <property type="match status" value="1"/>
</dbReference>
<dbReference type="GO" id="GO:0003677">
    <property type="term" value="F:DNA binding"/>
    <property type="evidence" value="ECO:0007669"/>
    <property type="project" value="UniProtKB-UniRule"/>
</dbReference>
<dbReference type="PROSITE" id="PS50071">
    <property type="entry name" value="HOMEOBOX_2"/>
    <property type="match status" value="1"/>
</dbReference>
<dbReference type="EMBL" id="JAUJYO010000019">
    <property type="protein sequence ID" value="KAK1288168.1"/>
    <property type="molecule type" value="Genomic_DNA"/>
</dbReference>
<gene>
    <name evidence="13" type="primary">WOX1</name>
    <name evidence="13" type="ORF">QJS10_CPB19g01661</name>
</gene>
<dbReference type="PANTHER" id="PTHR45940">
    <property type="entry name" value="WUSCHEL-RELATED HOMEOBOX 1-RELATED"/>
    <property type="match status" value="1"/>
</dbReference>
<evidence type="ECO:0000256" key="1">
    <source>
        <dbReference type="ARBA" id="ARBA00004123"/>
    </source>
</evidence>